<dbReference type="Gene3D" id="6.10.140.2220">
    <property type="match status" value="1"/>
</dbReference>
<dbReference type="EMBL" id="JAUKUA010000004">
    <property type="protein sequence ID" value="KAK0716180.1"/>
    <property type="molecule type" value="Genomic_DNA"/>
</dbReference>
<evidence type="ECO:0000256" key="4">
    <source>
        <dbReference type="PROSITE-ProRule" id="PRU00134"/>
    </source>
</evidence>
<protein>
    <recommendedName>
        <fullName evidence="5">MYND-type domain-containing protein</fullName>
    </recommendedName>
</protein>
<gene>
    <name evidence="6" type="ORF">B0H67DRAFT_582541</name>
</gene>
<keyword evidence="3" id="KW-0862">Zinc</keyword>
<dbReference type="Pfam" id="PF01753">
    <property type="entry name" value="zf-MYND"/>
    <property type="match status" value="1"/>
</dbReference>
<feature type="domain" description="MYND-type" evidence="5">
    <location>
        <begin position="28"/>
        <end position="72"/>
    </location>
</feature>
<dbReference type="AlphaFoldDB" id="A0AA40DUL8"/>
<organism evidence="6 7">
    <name type="scientific">Lasiosphaeris hirsuta</name>
    <dbReference type="NCBI Taxonomy" id="260670"/>
    <lineage>
        <taxon>Eukaryota</taxon>
        <taxon>Fungi</taxon>
        <taxon>Dikarya</taxon>
        <taxon>Ascomycota</taxon>
        <taxon>Pezizomycotina</taxon>
        <taxon>Sordariomycetes</taxon>
        <taxon>Sordariomycetidae</taxon>
        <taxon>Sordariales</taxon>
        <taxon>Lasiosphaeriaceae</taxon>
        <taxon>Lasiosphaeris</taxon>
    </lineage>
</organism>
<evidence type="ECO:0000256" key="2">
    <source>
        <dbReference type="ARBA" id="ARBA00022771"/>
    </source>
</evidence>
<proteinExistence type="predicted"/>
<keyword evidence="1" id="KW-0479">Metal-binding</keyword>
<dbReference type="GO" id="GO:0008270">
    <property type="term" value="F:zinc ion binding"/>
    <property type="evidence" value="ECO:0007669"/>
    <property type="project" value="UniProtKB-KW"/>
</dbReference>
<dbReference type="PROSITE" id="PS50865">
    <property type="entry name" value="ZF_MYND_2"/>
    <property type="match status" value="1"/>
</dbReference>
<accession>A0AA40DUL8</accession>
<keyword evidence="7" id="KW-1185">Reference proteome</keyword>
<dbReference type="SUPFAM" id="SSF144232">
    <property type="entry name" value="HIT/MYND zinc finger-like"/>
    <property type="match status" value="1"/>
</dbReference>
<dbReference type="InterPro" id="IPR002893">
    <property type="entry name" value="Znf_MYND"/>
</dbReference>
<evidence type="ECO:0000313" key="6">
    <source>
        <dbReference type="EMBL" id="KAK0716180.1"/>
    </source>
</evidence>
<reference evidence="6" key="1">
    <citation type="submission" date="2023-06" db="EMBL/GenBank/DDBJ databases">
        <title>Genome-scale phylogeny and comparative genomics of the fungal order Sordariales.</title>
        <authorList>
            <consortium name="Lawrence Berkeley National Laboratory"/>
            <person name="Hensen N."/>
            <person name="Bonometti L."/>
            <person name="Westerberg I."/>
            <person name="Brannstrom I.O."/>
            <person name="Guillou S."/>
            <person name="Cros-Aarteil S."/>
            <person name="Calhoun S."/>
            <person name="Haridas S."/>
            <person name="Kuo A."/>
            <person name="Mondo S."/>
            <person name="Pangilinan J."/>
            <person name="Riley R."/>
            <person name="Labutti K."/>
            <person name="Andreopoulos B."/>
            <person name="Lipzen A."/>
            <person name="Chen C."/>
            <person name="Yanf M."/>
            <person name="Daum C."/>
            <person name="Ng V."/>
            <person name="Clum A."/>
            <person name="Steindorff A."/>
            <person name="Ohm R."/>
            <person name="Martin F."/>
            <person name="Silar P."/>
            <person name="Natvig D."/>
            <person name="Lalanne C."/>
            <person name="Gautier V."/>
            <person name="Ament-Velasquez S.L."/>
            <person name="Kruys A."/>
            <person name="Hutchinson M.I."/>
            <person name="Powell A.J."/>
            <person name="Barry K."/>
            <person name="Miller A.N."/>
            <person name="Grigoriev I.V."/>
            <person name="Debuchy R."/>
            <person name="Gladieux P."/>
            <person name="Thoren M.H."/>
            <person name="Johannesson H."/>
        </authorList>
    </citation>
    <scope>NUCLEOTIDE SEQUENCE</scope>
    <source>
        <strain evidence="6">SMH4607-1</strain>
    </source>
</reference>
<evidence type="ECO:0000256" key="3">
    <source>
        <dbReference type="ARBA" id="ARBA00022833"/>
    </source>
</evidence>
<evidence type="ECO:0000259" key="5">
    <source>
        <dbReference type="PROSITE" id="PS50865"/>
    </source>
</evidence>
<dbReference type="PROSITE" id="PS01360">
    <property type="entry name" value="ZF_MYND_1"/>
    <property type="match status" value="1"/>
</dbReference>
<dbReference type="Proteomes" id="UP001172102">
    <property type="component" value="Unassembled WGS sequence"/>
</dbReference>
<evidence type="ECO:0000313" key="7">
    <source>
        <dbReference type="Proteomes" id="UP001172102"/>
    </source>
</evidence>
<sequence>MFPAAYFEQTVDNLVDVIDSTLKGGGVCRHCGLDRAKDGIDLKLLLCGGCRKVKYCSKDCQRAGWRAHKSECKKNRGPKKE</sequence>
<evidence type="ECO:0000256" key="1">
    <source>
        <dbReference type="ARBA" id="ARBA00022723"/>
    </source>
</evidence>
<name>A0AA40DUL8_9PEZI</name>
<comment type="caution">
    <text evidence="6">The sequence shown here is derived from an EMBL/GenBank/DDBJ whole genome shotgun (WGS) entry which is preliminary data.</text>
</comment>
<keyword evidence="2 4" id="KW-0863">Zinc-finger</keyword>